<comment type="catalytic activity">
    <reaction evidence="18">
        <text>10-formyltetrahydrofolyl-(gamma-L-Glu)(n) + L-glutamate + ATP = 10-formyltetrahydrofolyl-(gamma-L-Glu)(n+1) + ADP + phosphate + H(+)</text>
        <dbReference type="Rhea" id="RHEA:51904"/>
        <dbReference type="Rhea" id="RHEA-COMP:13088"/>
        <dbReference type="Rhea" id="RHEA-COMP:14300"/>
        <dbReference type="ChEBI" id="CHEBI:15378"/>
        <dbReference type="ChEBI" id="CHEBI:29985"/>
        <dbReference type="ChEBI" id="CHEBI:30616"/>
        <dbReference type="ChEBI" id="CHEBI:43474"/>
        <dbReference type="ChEBI" id="CHEBI:134413"/>
        <dbReference type="ChEBI" id="CHEBI:456216"/>
        <dbReference type="EC" id="6.3.2.17"/>
    </reaction>
</comment>
<evidence type="ECO:0000256" key="20">
    <source>
        <dbReference type="ARBA" id="ARBA00049161"/>
    </source>
</evidence>
<comment type="catalytic activity">
    <reaction evidence="20">
        <text>7,8-dihydropteroate + L-glutamate + ATP = 7,8-dihydrofolate + ADP + phosphate + H(+)</text>
        <dbReference type="Rhea" id="RHEA:23584"/>
        <dbReference type="ChEBI" id="CHEBI:15378"/>
        <dbReference type="ChEBI" id="CHEBI:17839"/>
        <dbReference type="ChEBI" id="CHEBI:29985"/>
        <dbReference type="ChEBI" id="CHEBI:30616"/>
        <dbReference type="ChEBI" id="CHEBI:43474"/>
        <dbReference type="ChEBI" id="CHEBI:57451"/>
        <dbReference type="ChEBI" id="CHEBI:456216"/>
        <dbReference type="EC" id="6.3.2.12"/>
    </reaction>
</comment>
<evidence type="ECO:0000256" key="15">
    <source>
        <dbReference type="ARBA" id="ARBA00030592"/>
    </source>
</evidence>
<accession>A0ABX1R708</accession>
<evidence type="ECO:0000256" key="8">
    <source>
        <dbReference type="ARBA" id="ARBA00022598"/>
    </source>
</evidence>
<evidence type="ECO:0000256" key="11">
    <source>
        <dbReference type="ARBA" id="ARBA00022840"/>
    </source>
</evidence>
<evidence type="ECO:0000256" key="19">
    <source>
        <dbReference type="ARBA" id="ARBA00049035"/>
    </source>
</evidence>
<keyword evidence="10 21" id="KW-0547">Nucleotide-binding</keyword>
<keyword evidence="25" id="KW-1185">Reference proteome</keyword>
<dbReference type="SUPFAM" id="SSF53244">
    <property type="entry name" value="MurD-like peptide ligases, peptide-binding domain"/>
    <property type="match status" value="1"/>
</dbReference>
<proteinExistence type="inferred from homology"/>
<feature type="domain" description="Mur ligase C-terminal" evidence="22">
    <location>
        <begin position="290"/>
        <end position="410"/>
    </location>
</feature>
<evidence type="ECO:0000256" key="12">
    <source>
        <dbReference type="ARBA" id="ARBA00022842"/>
    </source>
</evidence>
<keyword evidence="12" id="KW-0460">Magnesium</keyword>
<dbReference type="NCBIfam" id="TIGR01499">
    <property type="entry name" value="folC"/>
    <property type="match status" value="1"/>
</dbReference>
<keyword evidence="9" id="KW-0479">Metal-binding</keyword>
<dbReference type="Gene3D" id="3.40.1190.10">
    <property type="entry name" value="Mur-like, catalytic domain"/>
    <property type="match status" value="1"/>
</dbReference>
<dbReference type="NCBIfam" id="NF008101">
    <property type="entry name" value="PRK10846.1"/>
    <property type="match status" value="1"/>
</dbReference>
<comment type="catalytic activity">
    <reaction evidence="17">
        <text>(6S)-5,6,7,8-tetrahydrofolyl-(gamma-L-Glu)(n) + L-glutamate + ATP = (6S)-5,6,7,8-tetrahydrofolyl-(gamma-L-Glu)(n+1) + ADP + phosphate + H(+)</text>
        <dbReference type="Rhea" id="RHEA:10580"/>
        <dbReference type="Rhea" id="RHEA-COMP:14738"/>
        <dbReference type="Rhea" id="RHEA-COMP:14740"/>
        <dbReference type="ChEBI" id="CHEBI:15378"/>
        <dbReference type="ChEBI" id="CHEBI:29985"/>
        <dbReference type="ChEBI" id="CHEBI:30616"/>
        <dbReference type="ChEBI" id="CHEBI:43474"/>
        <dbReference type="ChEBI" id="CHEBI:141005"/>
        <dbReference type="ChEBI" id="CHEBI:456216"/>
        <dbReference type="EC" id="6.3.2.17"/>
    </reaction>
</comment>
<dbReference type="PIRSF" id="PIRSF001563">
    <property type="entry name" value="Folylpolyglu_synth"/>
    <property type="match status" value="1"/>
</dbReference>
<dbReference type="GO" id="GO:0008841">
    <property type="term" value="F:dihydrofolate synthase activity"/>
    <property type="evidence" value="ECO:0007669"/>
    <property type="project" value="UniProtKB-EC"/>
</dbReference>
<dbReference type="InterPro" id="IPR018109">
    <property type="entry name" value="Folylpolyglutamate_synth_CS"/>
</dbReference>
<comment type="pathway">
    <text evidence="2">Cofactor biosynthesis; tetrahydrofolate biosynthesis; 7,8-dihydrofolate from 2-amino-4-hydroxy-6-hydroxymethyl-7,8-dihydropteridine diphosphate and 4-aminobenzoate: step 2/2.</text>
</comment>
<dbReference type="EMBL" id="JAATNW010000008">
    <property type="protein sequence ID" value="NMH61281.1"/>
    <property type="molecule type" value="Genomic_DNA"/>
</dbReference>
<comment type="pathway">
    <text evidence="3">Cofactor biosynthesis; tetrahydrofolylpolyglutamate biosynthesis.</text>
</comment>
<dbReference type="InterPro" id="IPR001645">
    <property type="entry name" value="Folylpolyglutamate_synth"/>
</dbReference>
<dbReference type="Proteomes" id="UP000709336">
    <property type="component" value="Unassembled WGS sequence"/>
</dbReference>
<dbReference type="InterPro" id="IPR004101">
    <property type="entry name" value="Mur_ligase_C"/>
</dbReference>
<feature type="domain" description="Mur ligase central" evidence="23">
    <location>
        <begin position="56"/>
        <end position="221"/>
    </location>
</feature>
<dbReference type="SUPFAM" id="SSF53623">
    <property type="entry name" value="MurD-like peptide ligases, catalytic domain"/>
    <property type="match status" value="1"/>
</dbReference>
<comment type="catalytic activity">
    <reaction evidence="19">
        <text>(6R)-5,10-methylenetetrahydrofolyl-(gamma-L-Glu)(n) + L-glutamate + ATP = (6R)-5,10-methylenetetrahydrofolyl-(gamma-L-Glu)(n+1) + ADP + phosphate + H(+)</text>
        <dbReference type="Rhea" id="RHEA:51912"/>
        <dbReference type="Rhea" id="RHEA-COMP:13257"/>
        <dbReference type="Rhea" id="RHEA-COMP:13258"/>
        <dbReference type="ChEBI" id="CHEBI:15378"/>
        <dbReference type="ChEBI" id="CHEBI:29985"/>
        <dbReference type="ChEBI" id="CHEBI:30616"/>
        <dbReference type="ChEBI" id="CHEBI:43474"/>
        <dbReference type="ChEBI" id="CHEBI:136572"/>
        <dbReference type="ChEBI" id="CHEBI:456216"/>
        <dbReference type="EC" id="6.3.2.17"/>
    </reaction>
</comment>
<reference evidence="24 25" key="1">
    <citation type="submission" date="2020-03" db="EMBL/GenBank/DDBJ databases">
        <title>Alteromonas ponticola sp. nov., isolated from seawater.</title>
        <authorList>
            <person name="Yoon J.-H."/>
            <person name="Kim Y.-O."/>
        </authorList>
    </citation>
    <scope>NUCLEOTIDE SEQUENCE [LARGE SCALE GENOMIC DNA]</scope>
    <source>
        <strain evidence="24 25">MYP5</strain>
    </source>
</reference>
<evidence type="ECO:0000256" key="10">
    <source>
        <dbReference type="ARBA" id="ARBA00022741"/>
    </source>
</evidence>
<keyword evidence="8 21" id="KW-0436">Ligase</keyword>
<dbReference type="InterPro" id="IPR013221">
    <property type="entry name" value="Mur_ligase_cen"/>
</dbReference>
<gene>
    <name evidence="24" type="primary">folC</name>
    <name evidence="24" type="ORF">HCJ96_14720</name>
</gene>
<evidence type="ECO:0000256" key="6">
    <source>
        <dbReference type="ARBA" id="ARBA00013025"/>
    </source>
</evidence>
<evidence type="ECO:0000256" key="7">
    <source>
        <dbReference type="ARBA" id="ARBA00019357"/>
    </source>
</evidence>
<evidence type="ECO:0000256" key="1">
    <source>
        <dbReference type="ARBA" id="ARBA00002714"/>
    </source>
</evidence>
<evidence type="ECO:0000313" key="24">
    <source>
        <dbReference type="EMBL" id="NMH61281.1"/>
    </source>
</evidence>
<evidence type="ECO:0000256" key="2">
    <source>
        <dbReference type="ARBA" id="ARBA00004799"/>
    </source>
</evidence>
<evidence type="ECO:0000313" key="25">
    <source>
        <dbReference type="Proteomes" id="UP000709336"/>
    </source>
</evidence>
<evidence type="ECO:0000256" key="5">
    <source>
        <dbReference type="ARBA" id="ARBA00013023"/>
    </source>
</evidence>
<comment type="function">
    <text evidence="1">Functions in two distinct reactions of the de novo folate biosynthetic pathway. Catalyzes the addition of a glutamate residue to dihydropteroate (7,8-dihydropteroate or H2Pte) to form dihydrofolate (7,8-dihydrofolate monoglutamate or H2Pte-Glu). Also catalyzes successive additions of L-glutamate to tetrahydrofolate or 10-formyltetrahydrofolate or 5,10-methylenetetrahydrofolate, leading to folylpolyglutamate derivatives.</text>
</comment>
<name>A0ABX1R708_9ALTE</name>
<evidence type="ECO:0000256" key="16">
    <source>
        <dbReference type="ARBA" id="ARBA00032510"/>
    </source>
</evidence>
<dbReference type="PANTHER" id="PTHR11136:SF0">
    <property type="entry name" value="DIHYDROFOLATE SYNTHETASE-RELATED"/>
    <property type="match status" value="1"/>
</dbReference>
<dbReference type="InterPro" id="IPR036615">
    <property type="entry name" value="Mur_ligase_C_dom_sf"/>
</dbReference>
<evidence type="ECO:0000256" key="14">
    <source>
        <dbReference type="ARBA" id="ARBA00030048"/>
    </source>
</evidence>
<evidence type="ECO:0000256" key="18">
    <source>
        <dbReference type="ARBA" id="ARBA00047808"/>
    </source>
</evidence>
<dbReference type="RefSeq" id="WP_169211845.1">
    <property type="nucleotide sequence ID" value="NZ_JAATNW010000008.1"/>
</dbReference>
<evidence type="ECO:0000256" key="9">
    <source>
        <dbReference type="ARBA" id="ARBA00022723"/>
    </source>
</evidence>
<dbReference type="EC" id="6.3.2.12" evidence="5"/>
<keyword evidence="13" id="KW-0289">Folate biosynthesis</keyword>
<evidence type="ECO:0000256" key="13">
    <source>
        <dbReference type="ARBA" id="ARBA00022909"/>
    </source>
</evidence>
<evidence type="ECO:0000256" key="4">
    <source>
        <dbReference type="ARBA" id="ARBA00008276"/>
    </source>
</evidence>
<comment type="similarity">
    <text evidence="4 21">Belongs to the folylpolyglutamate synthase family.</text>
</comment>
<dbReference type="Pfam" id="PF08245">
    <property type="entry name" value="Mur_ligase_M"/>
    <property type="match status" value="1"/>
</dbReference>
<sequence>MNTPTSSTAQPKRTLAQWLSYLESIHPSTIDMGLERVKQVAEKLCFNFSQSTVITVAGTNGKGTTCRFIEAALLHQKQTVGVYSSPHLIDYRERVRINGELAPEQVYVDALQKVETARGEVSLTYFEFGTLAALVMMQEQQVDYTILEVGLGGRLDATNIVDADIAVVTSIGLDHQDWLGDTREKIAVEKAGIMRADAVAIIGEPEPPHTLTDFVAKLGCEALWCGRDFSFQAHKGSWQWQCDNVQLTDLTNTSFLYQNVSTALAVLQQLHRLPEVDDVNQILASVSLPGRRQRVSGEPDVYLDVGHNPQATDAMQDWLKSLQADQIHFVVGMLKDKAIADTLKPLTSLQGHWYCASLTGPRGTPAQIIRSALPSTVQNNAECFNTVSDALAAAKKKADVNDIILVFGSFLTVADVLALQS</sequence>
<comment type="caution">
    <text evidence="24">The sequence shown here is derived from an EMBL/GenBank/DDBJ whole genome shotgun (WGS) entry which is preliminary data.</text>
</comment>
<keyword evidence="11 21" id="KW-0067">ATP-binding</keyword>
<evidence type="ECO:0000256" key="17">
    <source>
        <dbReference type="ARBA" id="ARBA00047493"/>
    </source>
</evidence>
<dbReference type="Pfam" id="PF02875">
    <property type="entry name" value="Mur_ligase_C"/>
    <property type="match status" value="1"/>
</dbReference>
<evidence type="ECO:0000256" key="21">
    <source>
        <dbReference type="PIRNR" id="PIRNR001563"/>
    </source>
</evidence>
<dbReference type="InterPro" id="IPR036565">
    <property type="entry name" value="Mur-like_cat_sf"/>
</dbReference>
<dbReference type="PROSITE" id="PS01012">
    <property type="entry name" value="FOLYLPOLYGLU_SYNT_2"/>
    <property type="match status" value="1"/>
</dbReference>
<dbReference type="PANTHER" id="PTHR11136">
    <property type="entry name" value="FOLYLPOLYGLUTAMATE SYNTHASE-RELATED"/>
    <property type="match status" value="1"/>
</dbReference>
<evidence type="ECO:0000259" key="22">
    <source>
        <dbReference type="Pfam" id="PF02875"/>
    </source>
</evidence>
<protein>
    <recommendedName>
        <fullName evidence="7">Dihydrofolate synthase/folylpolyglutamate synthase</fullName>
        <ecNumber evidence="5">6.3.2.12</ecNumber>
        <ecNumber evidence="6">6.3.2.17</ecNumber>
    </recommendedName>
    <alternativeName>
        <fullName evidence="16">Folylpoly-gamma-glutamate synthetase-dihydrofolate synthetase</fullName>
    </alternativeName>
    <alternativeName>
        <fullName evidence="14">Folylpolyglutamate synthetase</fullName>
    </alternativeName>
    <alternativeName>
        <fullName evidence="15">Tetrahydrofolylpolyglutamate synthase</fullName>
    </alternativeName>
</protein>
<dbReference type="GO" id="GO:0004326">
    <property type="term" value="F:tetrahydrofolylpolyglutamate synthase activity"/>
    <property type="evidence" value="ECO:0007669"/>
    <property type="project" value="UniProtKB-EC"/>
</dbReference>
<evidence type="ECO:0000256" key="3">
    <source>
        <dbReference type="ARBA" id="ARBA00005150"/>
    </source>
</evidence>
<dbReference type="EC" id="6.3.2.17" evidence="6"/>
<organism evidence="24 25">
    <name type="scientific">Alteromonas ponticola</name>
    <dbReference type="NCBI Taxonomy" id="2720613"/>
    <lineage>
        <taxon>Bacteria</taxon>
        <taxon>Pseudomonadati</taxon>
        <taxon>Pseudomonadota</taxon>
        <taxon>Gammaproteobacteria</taxon>
        <taxon>Alteromonadales</taxon>
        <taxon>Alteromonadaceae</taxon>
        <taxon>Alteromonas/Salinimonas group</taxon>
        <taxon>Alteromonas</taxon>
    </lineage>
</organism>
<dbReference type="Gene3D" id="3.90.190.20">
    <property type="entry name" value="Mur ligase, C-terminal domain"/>
    <property type="match status" value="1"/>
</dbReference>
<evidence type="ECO:0000259" key="23">
    <source>
        <dbReference type="Pfam" id="PF08245"/>
    </source>
</evidence>